<dbReference type="PANTHER" id="PTHR38340:SF1">
    <property type="entry name" value="S-LAYER PROTEIN"/>
    <property type="match status" value="1"/>
</dbReference>
<evidence type="ECO:0000256" key="3">
    <source>
        <dbReference type="SAM" id="MobiDB-lite"/>
    </source>
</evidence>
<keyword evidence="5" id="KW-1185">Reference proteome</keyword>
<dbReference type="RefSeq" id="WP_130186484.1">
    <property type="nucleotide sequence ID" value="NZ_CP035913.1"/>
</dbReference>
<feature type="compositionally biased region" description="Gly residues" evidence="3">
    <location>
        <begin position="443"/>
        <end position="455"/>
    </location>
</feature>
<dbReference type="SUPFAM" id="SSF51120">
    <property type="entry name" value="beta-Roll"/>
    <property type="match status" value="11"/>
</dbReference>
<dbReference type="OrthoDB" id="8732252at2"/>
<organism evidence="4 5">
    <name type="scientific">Pseudoduganella lutea</name>
    <dbReference type="NCBI Taxonomy" id="321985"/>
    <lineage>
        <taxon>Bacteria</taxon>
        <taxon>Pseudomonadati</taxon>
        <taxon>Pseudomonadota</taxon>
        <taxon>Betaproteobacteria</taxon>
        <taxon>Burkholderiales</taxon>
        <taxon>Oxalobacteraceae</taxon>
        <taxon>Telluria group</taxon>
        <taxon>Pseudoduganella</taxon>
    </lineage>
</organism>
<comment type="subcellular location">
    <subcellularLocation>
        <location evidence="1">Secreted</location>
    </subcellularLocation>
</comment>
<dbReference type="PROSITE" id="PS00330">
    <property type="entry name" value="HEMOLYSIN_CALCIUM"/>
    <property type="match status" value="9"/>
</dbReference>
<dbReference type="InterPro" id="IPR018511">
    <property type="entry name" value="Hemolysin-typ_Ca-bd_CS"/>
</dbReference>
<dbReference type="InterPro" id="IPR011049">
    <property type="entry name" value="Serralysin-like_metalloprot_C"/>
</dbReference>
<dbReference type="EMBL" id="CP035913">
    <property type="protein sequence ID" value="QBE63355.1"/>
    <property type="molecule type" value="Genomic_DNA"/>
</dbReference>
<feature type="compositionally biased region" description="Low complexity" evidence="3">
    <location>
        <begin position="433"/>
        <end position="442"/>
    </location>
</feature>
<feature type="compositionally biased region" description="Low complexity" evidence="3">
    <location>
        <begin position="456"/>
        <end position="466"/>
    </location>
</feature>
<evidence type="ECO:0000313" key="4">
    <source>
        <dbReference type="EMBL" id="QBE63355.1"/>
    </source>
</evidence>
<dbReference type="Proteomes" id="UP000290637">
    <property type="component" value="Chromosome"/>
</dbReference>
<accession>A0A4P6KX52</accession>
<evidence type="ECO:0000313" key="5">
    <source>
        <dbReference type="Proteomes" id="UP000290637"/>
    </source>
</evidence>
<feature type="region of interest" description="Disordered" evidence="3">
    <location>
        <begin position="741"/>
        <end position="780"/>
    </location>
</feature>
<evidence type="ECO:0000256" key="1">
    <source>
        <dbReference type="ARBA" id="ARBA00004613"/>
    </source>
</evidence>
<feature type="region of interest" description="Disordered" evidence="3">
    <location>
        <begin position="204"/>
        <end position="233"/>
    </location>
</feature>
<dbReference type="Pfam" id="PF00353">
    <property type="entry name" value="HemolysinCabind"/>
    <property type="match status" value="17"/>
</dbReference>
<gene>
    <name evidence="4" type="ORF">EWM63_10595</name>
</gene>
<proteinExistence type="predicted"/>
<feature type="region of interest" description="Disordered" evidence="3">
    <location>
        <begin position="163"/>
        <end position="190"/>
    </location>
</feature>
<evidence type="ECO:0000256" key="2">
    <source>
        <dbReference type="ARBA" id="ARBA00022525"/>
    </source>
</evidence>
<dbReference type="PANTHER" id="PTHR38340">
    <property type="entry name" value="S-LAYER PROTEIN"/>
    <property type="match status" value="1"/>
</dbReference>
<dbReference type="Gene3D" id="2.160.20.160">
    <property type="match status" value="1"/>
</dbReference>
<sequence>MTARGDAGDDLFDIVNSIEGDIIAISGGAGRDTVHFERVGRGIATITGFATGAGGDWIDLSAVVEHMLYQGYSGGNPFAPGGPFRLSQSGADTVIDVMQDNGIFWRMIVLKNVRATALTGDNFVGGYLPDGSVMPGLVLAGDGNGNYLGGGINDDSITGLGGGDVLDGSGGSDTLDGGGDNDSLSGGGGNDLLLGGSDGDDLRGGAGNDSLLGGSGADKLEDGTGADSIDGEGGNDVITVTLDGVTDTVLGGDGNDTITILAVSDSRTAGAMIVDGGAGADVFVLASAGGTLALRGGEGRDTYQLGSDSRNTMIAIADFATGPGGDVFDVSDLLRKYSEAYDYPGGNPFDPAHPFVRLVQSNADTLLQARQGSGAEAPWYTLARLENTLATALTADNFKQGLHPDGSAVAGIAFAGDDGKDWHEGTMFNDTLNGNGGNDTMMGGPGGDVLDGGAGDDLLSGNAGDDTLAGGAGNDTLSGDNSRLDGGDGADSLSTVLSPGSRHQLAGGAGDDLLKIRSYRASTGSMVEADGGAGADVFVLETDNAASIVLTGGGGADRFMWPPTGFDGTFVITDFGADDVIDIEMMVLGAYAYYGQGGNPFATEGGMLRVMQQGSDTLVQHRAVGSEFRTVFTLRDTDATSLTAANFSGYSPDGAGVPGEVLSGTGMLKGTLRDDTITSGAGNDSVFGSGGNDLVHGGGAVDTLEGGYGNDTLHGDEGNDWLMGDAGNDVLHGGVGNDTLGGGHDMLNGQDGDDLLDGGDGNDSIRSSAGTGTDTDTLRGGAGDDFLVASTNAVLEGGDGNDTLSTHDDYSSRPSPGITMTGGAGSDLFILENMVWWKGVTALTITDFEAGPGGDRLDFSGLLWSSAHWTDPFSHDFRWVQDGSDALLQRSDGLDTYITRIILRNTDATQVGQDNYVGITRQGSGMLDGTPGRDSLTGSDNFDHLDGGLGVDTLVGGSGSDQYTDMNAEDVIVELADGGFDTVITGVTYTLPDEIERGVLDGAGTLTGNAKDNFLTALTGAATLAGAGGDDGLAGSAGDDLLQGGDGNDTLEGNAGDDMLEAGTGHDSVVGGGGNDTLVLLGALADYSVRGTSLGVHLVNAATNEDIIADNIDWLRFTDGARRVTELVPGTESGDDITGTDGNDTLDGQGGADTMHGGAGDDTYIVDNEGDVVEEDWSDLADTVQIAFTKAGSYVLAQGVENAVVTAPDNIAVAIIGNGLDNGLTGNGAANHLAGGTGWDTLDGGAGNDTMVGGDGYDVYFVDSQGDVVIDTDDGMVIVENLASYTLGANLHDLRYWGTGAFTGKGNALDNTLQGGSGDDKLDGAAGNDRLYSSLGNDTLQGGVGNDTMTVRKSTGNMLFDGGTGTDVVEYAWNLAEVRITRPAENDVLVTHIATGATILARNAESFRFADTTLSLAAIRAAAAGPGADALKGTEAGDYLDGMGGNDQLWGFGGNDTLDGGTGSDKLAGGMGNDTYVVDATGDKITELAGQGTDTVSTKLAKYTLGAHLENLTYTGTTAFAGTGNAFDNVIAAGFGNDTIDGAAGKDRYVIDGDFADFQRQSPNDKDLVLVKGTQKITLRNIEEVEFSDGVKTLAQLQVNVASQGNDTLTGTDGDDQINGLAGADQLTGGKGDDAYFLDNVGDTVIELANGGIDTVNIGIAAKLTYTLGANIEHATITSTAVIHLVGNAEDNTLTGNAAANMLTGGAGNDTLVGGKGNDTLDGGAGDDVYSVDAAGDKVLEAADGGYDIVETTATKYTLAANVEELRFTGKAAFTGMGNALDNVILGGTGNDKLTGGLGADTFVIGAGNDTITDFVSGTDHLAVAGKIGNGNLVIDDAAIRDATGGFSSDAELVIFTQNVSSLTTTNAAKAIGNAREAYAKGDTALFALHSGNTTAVYLFTSSDNDAVVSKGELQQIATLTGVQLVSVDDFH</sequence>
<dbReference type="InterPro" id="IPR050557">
    <property type="entry name" value="RTX_toxin/Mannuronan_C5-epim"/>
</dbReference>
<feature type="compositionally biased region" description="Low complexity" evidence="3">
    <location>
        <begin position="770"/>
        <end position="779"/>
    </location>
</feature>
<dbReference type="Gene3D" id="2.150.10.10">
    <property type="entry name" value="Serralysin-like metalloprotease, C-terminal"/>
    <property type="match status" value="8"/>
</dbReference>
<dbReference type="PRINTS" id="PR00313">
    <property type="entry name" value="CABNDNGRPT"/>
</dbReference>
<protein>
    <submittedName>
        <fullName evidence="4">Calcium-binding protein</fullName>
    </submittedName>
</protein>
<dbReference type="InterPro" id="IPR001343">
    <property type="entry name" value="Hemolysn_Ca-bd"/>
</dbReference>
<keyword evidence="2" id="KW-0964">Secreted</keyword>
<dbReference type="GO" id="GO:0005509">
    <property type="term" value="F:calcium ion binding"/>
    <property type="evidence" value="ECO:0007669"/>
    <property type="project" value="InterPro"/>
</dbReference>
<dbReference type="GO" id="GO:0005576">
    <property type="term" value="C:extracellular region"/>
    <property type="evidence" value="ECO:0007669"/>
    <property type="project" value="UniProtKB-SubCell"/>
</dbReference>
<dbReference type="KEGG" id="plue:EWM63_10595"/>
<name>A0A4P6KX52_9BURK</name>
<feature type="region of interest" description="Disordered" evidence="3">
    <location>
        <begin position="433"/>
        <end position="505"/>
    </location>
</feature>
<reference evidence="4 5" key="1">
    <citation type="submission" date="2019-02" db="EMBL/GenBank/DDBJ databases">
        <title>Draft Genome Sequences of Six Type Strains of the Genus Massilia.</title>
        <authorList>
            <person name="Miess H."/>
            <person name="Frediansyhah A."/>
            <person name="Gross H."/>
        </authorList>
    </citation>
    <scope>NUCLEOTIDE SEQUENCE [LARGE SCALE GENOMIC DNA]</scope>
    <source>
        <strain evidence="4 5">DSM 17473</strain>
    </source>
</reference>